<sequence>MWCRIYPTSYQLLCFLK</sequence>
<proteinExistence type="predicted"/>
<protein>
    <submittedName>
        <fullName evidence="1">Uncharacterized protein</fullName>
    </submittedName>
</protein>
<dbReference type="EMBL" id="GGEC01092625">
    <property type="protein sequence ID" value="MBX73109.1"/>
    <property type="molecule type" value="Transcribed_RNA"/>
</dbReference>
<dbReference type="AlphaFoldDB" id="A0A2P2R1G1"/>
<evidence type="ECO:0000313" key="1">
    <source>
        <dbReference type="EMBL" id="MBX73109.1"/>
    </source>
</evidence>
<accession>A0A2P2R1G1</accession>
<organism evidence="1">
    <name type="scientific">Rhizophora mucronata</name>
    <name type="common">Asiatic mangrove</name>
    <dbReference type="NCBI Taxonomy" id="61149"/>
    <lineage>
        <taxon>Eukaryota</taxon>
        <taxon>Viridiplantae</taxon>
        <taxon>Streptophyta</taxon>
        <taxon>Embryophyta</taxon>
        <taxon>Tracheophyta</taxon>
        <taxon>Spermatophyta</taxon>
        <taxon>Magnoliopsida</taxon>
        <taxon>eudicotyledons</taxon>
        <taxon>Gunneridae</taxon>
        <taxon>Pentapetalae</taxon>
        <taxon>rosids</taxon>
        <taxon>fabids</taxon>
        <taxon>Malpighiales</taxon>
        <taxon>Rhizophoraceae</taxon>
        <taxon>Rhizophora</taxon>
    </lineage>
</organism>
<name>A0A2P2R1G1_RHIMU</name>
<reference evidence="1" key="1">
    <citation type="submission" date="2018-02" db="EMBL/GenBank/DDBJ databases">
        <title>Rhizophora mucronata_Transcriptome.</title>
        <authorList>
            <person name="Meera S.P."/>
            <person name="Sreeshan A."/>
            <person name="Augustine A."/>
        </authorList>
    </citation>
    <scope>NUCLEOTIDE SEQUENCE</scope>
    <source>
        <tissue evidence="1">Leaf</tissue>
    </source>
</reference>